<evidence type="ECO:0000256" key="5">
    <source>
        <dbReference type="ARBA" id="ARBA00023002"/>
    </source>
</evidence>
<sequence>MDCVGICGSDLKMYSMGRCGLEKLSKPIVMGHEGAGVVVQVGSKVTTLVAGDRVAIEPTQPCRSCTFCRSGRYNVCEQPRYCSTDGAHGNLSTYYKHVADFCHKIPENVTMEEGAATQPLAIAVHACSRAGIKLGSTLLIMGAGPVGLLCAITARAMGVAKIVMTDTVAARIETAKRLVADHTLLIKSEYSEEDIVKHVTEALGGPPDVTIDACGHVTAQRVALMVTKTGGVVLVVGIGEELVSVPLSAALLREVDVRGSYRLLNSYPMSLAAVSKGVIDLKSFITHHFPMEKAKEALEFAKTGEPMKRKKNKAEFTAENINNTAPVKNILEELQDRNAQAYMYYCHNVRQRLTTPKTLQNYHFVVPGYPLNSFDDDWDGDLNFDYFEHFSYKSLYPKMITELKNTRKADPLTSFMKDKMSWQRDCRNLKLTAAFTNMNQKYEVLNEEVVQCPKHIVDTAAHLDSDPDPNFDSSYNWYYAGNGNLQLVCIDWIDYLLHSEFSTVYLTQLNRNDLNIKPNIEACFDCGEGKNILETIFSSQNIAVLRTKYKIFILRLTPGDEIKFEKIKGIDSEIPFTGISLDAFHKNILYITTLDSKLFIVNLDRLKAKIMNLIDKPTLVDNWNTVIGSERGFYTHVGRQNITLYDKRSHNTVHVWKNVRNITDEMACNDISVAKHLEGSSSLYFGTDHHLFLMDLRFHEQNAKVVQRWTHGMECVPTYLANCNFEFNKDLICLSSQWCEDMCVVPNYSNRNSKDTLNGGVFLPYRPPNILNTLNEARQRQLCYDLYNPIDGRLSTSITGLLVMERDDRYNILMQNSLGDISCHSLFQEHMETFIEDDSMQCLHDWAAKYKIEGKNFEVSSVPNIANIWNKLKRVPSDYEICENVAVSEFDEKEITKAFDNEEIDSGLREAWLKTDEEGGEQSSLMLNLHFSDDDEE</sequence>
<dbReference type="InterPro" id="IPR013154">
    <property type="entry name" value="ADH-like_N"/>
</dbReference>
<evidence type="ECO:0000256" key="7">
    <source>
        <dbReference type="ARBA" id="ARBA00026132"/>
    </source>
</evidence>
<dbReference type="InterPro" id="IPR011032">
    <property type="entry name" value="GroES-like_sf"/>
</dbReference>
<evidence type="ECO:0000313" key="14">
    <source>
        <dbReference type="Proteomes" id="UP000789524"/>
    </source>
</evidence>
<evidence type="ECO:0000313" key="13">
    <source>
        <dbReference type="EMBL" id="CAG9565876.1"/>
    </source>
</evidence>
<dbReference type="GO" id="GO:0008270">
    <property type="term" value="F:zinc ion binding"/>
    <property type="evidence" value="ECO:0007669"/>
    <property type="project" value="InterPro"/>
</dbReference>
<evidence type="ECO:0000256" key="9">
    <source>
        <dbReference type="RuleBase" id="RU361277"/>
    </source>
</evidence>
<evidence type="ECO:0000259" key="11">
    <source>
        <dbReference type="Pfam" id="PF00107"/>
    </source>
</evidence>
<evidence type="ECO:0000256" key="6">
    <source>
        <dbReference type="ARBA" id="ARBA00023027"/>
    </source>
</evidence>
<dbReference type="InterPro" id="IPR013149">
    <property type="entry name" value="ADH-like_C"/>
</dbReference>
<evidence type="ECO:0000256" key="1">
    <source>
        <dbReference type="ARBA" id="ARBA00001947"/>
    </source>
</evidence>
<dbReference type="InterPro" id="IPR036291">
    <property type="entry name" value="NAD(P)-bd_dom_sf"/>
</dbReference>
<dbReference type="Proteomes" id="UP000789524">
    <property type="component" value="Unassembled WGS sequence"/>
</dbReference>
<gene>
    <name evidence="13" type="ORF">DCHRY22_LOCUS6635</name>
</gene>
<evidence type="ECO:0000256" key="2">
    <source>
        <dbReference type="ARBA" id="ARBA00008072"/>
    </source>
</evidence>
<proteinExistence type="inferred from homology"/>
<comment type="cofactor">
    <cofactor evidence="1 9">
        <name>Zn(2+)</name>
        <dbReference type="ChEBI" id="CHEBI:29105"/>
    </cofactor>
</comment>
<dbReference type="PANTHER" id="PTHR43161:SF9">
    <property type="entry name" value="SORBITOL DEHYDROGENASE"/>
    <property type="match status" value="1"/>
</dbReference>
<comment type="similarity">
    <text evidence="2 9">Belongs to the zinc-containing alcohol dehydrogenase family.</text>
</comment>
<keyword evidence="3 9" id="KW-0479">Metal-binding</keyword>
<dbReference type="InterPro" id="IPR045306">
    <property type="entry name" value="SDH-like"/>
</dbReference>
<keyword evidence="14" id="KW-1185">Reference proteome</keyword>
<dbReference type="FunFam" id="3.40.50.720:FF:000068">
    <property type="entry name" value="Sorbitol dehydrogenase"/>
    <property type="match status" value="1"/>
</dbReference>
<keyword evidence="6" id="KW-0520">NAD</keyword>
<name>A0A8J2QV46_9NEOP</name>
<evidence type="ECO:0000256" key="10">
    <source>
        <dbReference type="SAM" id="MobiDB-lite"/>
    </source>
</evidence>
<dbReference type="SUPFAM" id="SSF51735">
    <property type="entry name" value="NAD(P)-binding Rossmann-fold domains"/>
    <property type="match status" value="1"/>
</dbReference>
<keyword evidence="5" id="KW-0560">Oxidoreductase</keyword>
<evidence type="ECO:0000259" key="12">
    <source>
        <dbReference type="Pfam" id="PF08240"/>
    </source>
</evidence>
<dbReference type="Gene3D" id="3.40.50.720">
    <property type="entry name" value="NAD(P)-binding Rossmann-like Domain"/>
    <property type="match status" value="1"/>
</dbReference>
<evidence type="ECO:0000256" key="8">
    <source>
        <dbReference type="ARBA" id="ARBA00032485"/>
    </source>
</evidence>
<protein>
    <recommendedName>
        <fullName evidence="7">Sorbitol dehydrogenase</fullName>
    </recommendedName>
    <alternativeName>
        <fullName evidence="8">Polyol dehydrogenase</fullName>
    </alternativeName>
</protein>
<dbReference type="Gene3D" id="3.90.180.10">
    <property type="entry name" value="Medium-chain alcohol dehydrogenases, catalytic domain"/>
    <property type="match status" value="1"/>
</dbReference>
<reference evidence="13" key="1">
    <citation type="submission" date="2021-09" db="EMBL/GenBank/DDBJ databases">
        <authorList>
            <person name="Martin H S."/>
        </authorList>
    </citation>
    <scope>NUCLEOTIDE SEQUENCE</scope>
</reference>
<dbReference type="AlphaFoldDB" id="A0A8J2QV46"/>
<dbReference type="OrthoDB" id="8195041at2759"/>
<dbReference type="GO" id="GO:0003939">
    <property type="term" value="F:L-iditol 2-dehydrogenase (NAD+) activity"/>
    <property type="evidence" value="ECO:0007669"/>
    <property type="project" value="TreeGrafter"/>
</dbReference>
<comment type="caution">
    <text evidence="13">The sequence shown here is derived from an EMBL/GenBank/DDBJ whole genome shotgun (WGS) entry which is preliminary data.</text>
</comment>
<dbReference type="CDD" id="cd05285">
    <property type="entry name" value="sorbitol_DH"/>
    <property type="match status" value="1"/>
</dbReference>
<dbReference type="PANTHER" id="PTHR43161">
    <property type="entry name" value="SORBITOL DEHYDROGENASE"/>
    <property type="match status" value="1"/>
</dbReference>
<accession>A0A8J2QV46</accession>
<dbReference type="Pfam" id="PF00107">
    <property type="entry name" value="ADH_zinc_N"/>
    <property type="match status" value="1"/>
</dbReference>
<evidence type="ECO:0000256" key="4">
    <source>
        <dbReference type="ARBA" id="ARBA00022833"/>
    </source>
</evidence>
<dbReference type="Pfam" id="PF08240">
    <property type="entry name" value="ADH_N"/>
    <property type="match status" value="1"/>
</dbReference>
<dbReference type="EMBL" id="CAKASE010000055">
    <property type="protein sequence ID" value="CAG9565876.1"/>
    <property type="molecule type" value="Genomic_DNA"/>
</dbReference>
<dbReference type="GO" id="GO:0006062">
    <property type="term" value="P:sorbitol catabolic process"/>
    <property type="evidence" value="ECO:0007669"/>
    <property type="project" value="TreeGrafter"/>
</dbReference>
<feature type="domain" description="Alcohol dehydrogenase-like C-terminal" evidence="11">
    <location>
        <begin position="145"/>
        <end position="269"/>
    </location>
</feature>
<dbReference type="SUPFAM" id="SSF50129">
    <property type="entry name" value="GroES-like"/>
    <property type="match status" value="1"/>
</dbReference>
<dbReference type="InterPro" id="IPR002328">
    <property type="entry name" value="ADH_Zn_CS"/>
</dbReference>
<feature type="region of interest" description="Disordered" evidence="10">
    <location>
        <begin position="916"/>
        <end position="937"/>
    </location>
</feature>
<organism evidence="13 14">
    <name type="scientific">Danaus chrysippus</name>
    <name type="common">African queen</name>
    <dbReference type="NCBI Taxonomy" id="151541"/>
    <lineage>
        <taxon>Eukaryota</taxon>
        <taxon>Metazoa</taxon>
        <taxon>Ecdysozoa</taxon>
        <taxon>Arthropoda</taxon>
        <taxon>Hexapoda</taxon>
        <taxon>Insecta</taxon>
        <taxon>Pterygota</taxon>
        <taxon>Neoptera</taxon>
        <taxon>Endopterygota</taxon>
        <taxon>Lepidoptera</taxon>
        <taxon>Glossata</taxon>
        <taxon>Ditrysia</taxon>
        <taxon>Papilionoidea</taxon>
        <taxon>Nymphalidae</taxon>
        <taxon>Danainae</taxon>
        <taxon>Danaini</taxon>
        <taxon>Danaina</taxon>
        <taxon>Danaus</taxon>
        <taxon>Anosia</taxon>
    </lineage>
</organism>
<feature type="domain" description="Alcohol dehydrogenase-like N-terminal" evidence="12">
    <location>
        <begin position="3"/>
        <end position="107"/>
    </location>
</feature>
<keyword evidence="4 9" id="KW-0862">Zinc</keyword>
<dbReference type="PROSITE" id="PS00059">
    <property type="entry name" value="ADH_ZINC"/>
    <property type="match status" value="1"/>
</dbReference>
<evidence type="ECO:0000256" key="3">
    <source>
        <dbReference type="ARBA" id="ARBA00022723"/>
    </source>
</evidence>